<dbReference type="AlphaFoldDB" id="A0A7I8J9N5"/>
<accession>A0A7I8J9N5</accession>
<sequence length="49" mass="5537">MDADAAKPDGNCKGAKDAPPVRLWKGLSTERRVEIRSRDLSWRRAGGWR</sequence>
<dbReference type="Proteomes" id="UP001189122">
    <property type="component" value="Unassembled WGS sequence"/>
</dbReference>
<keyword evidence="2" id="KW-1185">Reference proteome</keyword>
<organism evidence="1">
    <name type="scientific">Spirodela intermedia</name>
    <name type="common">Intermediate duckweed</name>
    <dbReference type="NCBI Taxonomy" id="51605"/>
    <lineage>
        <taxon>Eukaryota</taxon>
        <taxon>Viridiplantae</taxon>
        <taxon>Streptophyta</taxon>
        <taxon>Embryophyta</taxon>
        <taxon>Tracheophyta</taxon>
        <taxon>Spermatophyta</taxon>
        <taxon>Magnoliopsida</taxon>
        <taxon>Liliopsida</taxon>
        <taxon>Araceae</taxon>
        <taxon>Lemnoideae</taxon>
        <taxon>Spirodela</taxon>
    </lineage>
</organism>
<gene>
    <name evidence="1" type="ORF">SI7747_10012868</name>
</gene>
<protein>
    <submittedName>
        <fullName evidence="1">Uncharacterized protein</fullName>
    </submittedName>
</protein>
<name>A0A7I8J9N5_SPIIN</name>
<dbReference type="EMBL" id="LR743597">
    <property type="protein sequence ID" value="CAA2627215.1"/>
    <property type="molecule type" value="Genomic_DNA"/>
</dbReference>
<dbReference type="EMBL" id="CACRZD030000010">
    <property type="protein sequence ID" value="CAA6666475.1"/>
    <property type="molecule type" value="Genomic_DNA"/>
</dbReference>
<proteinExistence type="predicted"/>
<reference evidence="1 2" key="1">
    <citation type="submission" date="2019-12" db="EMBL/GenBank/DDBJ databases">
        <authorList>
            <person name="Scholz U."/>
            <person name="Mascher M."/>
            <person name="Fiebig A."/>
        </authorList>
    </citation>
    <scope>NUCLEOTIDE SEQUENCE</scope>
</reference>
<evidence type="ECO:0000313" key="2">
    <source>
        <dbReference type="Proteomes" id="UP001189122"/>
    </source>
</evidence>
<evidence type="ECO:0000313" key="1">
    <source>
        <dbReference type="EMBL" id="CAA2627215.1"/>
    </source>
</evidence>